<sequence>MSLLGPGGLPAVPLSVTPLQGTFEVTSALLRRRRNQDQALDQPSPGVNRAHTGGGTVATQGWAYRVLAKRGTWKIAKVDGFGHGRYGMSSWIAYHSSYASPVELLSLARDTNYRTRMNNPRVAWVNRYDWGGLAADDVGLAKVLGELEGPGSSWTGVHKRTKRLHDEGDYLDLEDDHPDNEYWRRLASYAAYNSFLVDAPHAVSLLKTVARPSMLDHNLATGRGSTLYAGERPVGCNIVLDGAEHEYARMIFSEEDCTAVPGKKELIGFWHDMQNEYYDDDYINLKLATPRYADVHHAIVSDSLLLLDSSDDERSQRTMDGVKALFGRPGRSPFGFYAQADSDPGHEDRDAAARLVFSEEDSATGTGVVPVPGKKLKELVAFWYEPYYEDEYNHLGAGVPTYEDVV</sequence>
<evidence type="ECO:0000313" key="2">
    <source>
        <dbReference type="Proteomes" id="UP000613580"/>
    </source>
</evidence>
<accession>A0A8H6SV89</accession>
<gene>
    <name evidence="1" type="ORF">HMN09_00782200</name>
</gene>
<keyword evidence="2" id="KW-1185">Reference proteome</keyword>
<dbReference type="Proteomes" id="UP000613580">
    <property type="component" value="Unassembled WGS sequence"/>
</dbReference>
<dbReference type="AlphaFoldDB" id="A0A8H6SV89"/>
<reference evidence="1" key="1">
    <citation type="submission" date="2020-05" db="EMBL/GenBank/DDBJ databases">
        <title>Mycena genomes resolve the evolution of fungal bioluminescence.</title>
        <authorList>
            <person name="Tsai I.J."/>
        </authorList>
    </citation>
    <scope>NUCLEOTIDE SEQUENCE</scope>
    <source>
        <strain evidence="1">110903Hualien_Pintung</strain>
    </source>
</reference>
<proteinExistence type="predicted"/>
<dbReference type="OrthoDB" id="265717at2759"/>
<name>A0A8H6SV89_MYCCL</name>
<dbReference type="EMBL" id="JACAZE010000010">
    <property type="protein sequence ID" value="KAF7305306.1"/>
    <property type="molecule type" value="Genomic_DNA"/>
</dbReference>
<evidence type="ECO:0000313" key="1">
    <source>
        <dbReference type="EMBL" id="KAF7305306.1"/>
    </source>
</evidence>
<comment type="caution">
    <text evidence="1">The sequence shown here is derived from an EMBL/GenBank/DDBJ whole genome shotgun (WGS) entry which is preliminary data.</text>
</comment>
<protein>
    <submittedName>
        <fullName evidence="1">Uncharacterized protein</fullName>
    </submittedName>
</protein>
<organism evidence="1 2">
    <name type="scientific">Mycena chlorophos</name>
    <name type="common">Agaric fungus</name>
    <name type="synonym">Agaricus chlorophos</name>
    <dbReference type="NCBI Taxonomy" id="658473"/>
    <lineage>
        <taxon>Eukaryota</taxon>
        <taxon>Fungi</taxon>
        <taxon>Dikarya</taxon>
        <taxon>Basidiomycota</taxon>
        <taxon>Agaricomycotina</taxon>
        <taxon>Agaricomycetes</taxon>
        <taxon>Agaricomycetidae</taxon>
        <taxon>Agaricales</taxon>
        <taxon>Marasmiineae</taxon>
        <taxon>Mycenaceae</taxon>
        <taxon>Mycena</taxon>
    </lineage>
</organism>